<dbReference type="SMART" id="SM00530">
    <property type="entry name" value="HTH_XRE"/>
    <property type="match status" value="1"/>
</dbReference>
<evidence type="ECO:0000313" key="5">
    <source>
        <dbReference type="EMBL" id="MBO8435581.1"/>
    </source>
</evidence>
<name>A0A9D9DXT7_9SPIO</name>
<dbReference type="Gene3D" id="1.10.260.40">
    <property type="entry name" value="lambda repressor-like DNA-binding domains"/>
    <property type="match status" value="1"/>
</dbReference>
<keyword evidence="1" id="KW-0805">Transcription regulation</keyword>
<evidence type="ECO:0000256" key="3">
    <source>
        <dbReference type="ARBA" id="ARBA00023163"/>
    </source>
</evidence>
<feature type="domain" description="HTH cro/C1-type" evidence="4">
    <location>
        <begin position="12"/>
        <end position="66"/>
    </location>
</feature>
<keyword evidence="2" id="KW-0238">DNA-binding</keyword>
<reference evidence="5" key="1">
    <citation type="submission" date="2020-10" db="EMBL/GenBank/DDBJ databases">
        <authorList>
            <person name="Gilroy R."/>
        </authorList>
    </citation>
    <scope>NUCLEOTIDE SEQUENCE</scope>
    <source>
        <strain evidence="5">7293</strain>
    </source>
</reference>
<dbReference type="GO" id="GO:0003677">
    <property type="term" value="F:DNA binding"/>
    <property type="evidence" value="ECO:0007669"/>
    <property type="project" value="UniProtKB-KW"/>
</dbReference>
<dbReference type="GO" id="GO:0003700">
    <property type="term" value="F:DNA-binding transcription factor activity"/>
    <property type="evidence" value="ECO:0007669"/>
    <property type="project" value="TreeGrafter"/>
</dbReference>
<accession>A0A9D9DXT7</accession>
<dbReference type="EMBL" id="JADIMT010000021">
    <property type="protein sequence ID" value="MBO8435581.1"/>
    <property type="molecule type" value="Genomic_DNA"/>
</dbReference>
<sequence>MRLAKEIFIENLKALRTARGLSQAKLAEMADLSPSIVSDIEVGRRNPTLTTIEKISLALDVPVQQLFYDSQADYPLSGIDSKEELRTILHKLVDKAIDG</sequence>
<evidence type="ECO:0000313" key="6">
    <source>
        <dbReference type="Proteomes" id="UP000823615"/>
    </source>
</evidence>
<keyword evidence="3" id="KW-0804">Transcription</keyword>
<dbReference type="PANTHER" id="PTHR46797">
    <property type="entry name" value="HTH-TYPE TRANSCRIPTIONAL REGULATOR"/>
    <property type="match status" value="1"/>
</dbReference>
<dbReference type="PROSITE" id="PS50943">
    <property type="entry name" value="HTH_CROC1"/>
    <property type="match status" value="1"/>
</dbReference>
<organism evidence="5 6">
    <name type="scientific">Candidatus Ornithospirochaeta stercoripullorum</name>
    <dbReference type="NCBI Taxonomy" id="2840899"/>
    <lineage>
        <taxon>Bacteria</taxon>
        <taxon>Pseudomonadati</taxon>
        <taxon>Spirochaetota</taxon>
        <taxon>Spirochaetia</taxon>
        <taxon>Spirochaetales</taxon>
        <taxon>Spirochaetaceae</taxon>
        <taxon>Spirochaetaceae incertae sedis</taxon>
        <taxon>Candidatus Ornithospirochaeta</taxon>
    </lineage>
</organism>
<dbReference type="PANTHER" id="PTHR46797:SF23">
    <property type="entry name" value="HTH-TYPE TRANSCRIPTIONAL REGULATOR SUTR"/>
    <property type="match status" value="1"/>
</dbReference>
<comment type="caution">
    <text evidence="5">The sequence shown here is derived from an EMBL/GenBank/DDBJ whole genome shotgun (WGS) entry which is preliminary data.</text>
</comment>
<dbReference type="AlphaFoldDB" id="A0A9D9DXT7"/>
<dbReference type="SUPFAM" id="SSF47413">
    <property type="entry name" value="lambda repressor-like DNA-binding domains"/>
    <property type="match status" value="1"/>
</dbReference>
<dbReference type="InterPro" id="IPR001387">
    <property type="entry name" value="Cro/C1-type_HTH"/>
</dbReference>
<evidence type="ECO:0000256" key="2">
    <source>
        <dbReference type="ARBA" id="ARBA00023125"/>
    </source>
</evidence>
<protein>
    <submittedName>
        <fullName evidence="5">Helix-turn-helix transcriptional regulator</fullName>
    </submittedName>
</protein>
<dbReference type="Pfam" id="PF01381">
    <property type="entry name" value="HTH_3"/>
    <property type="match status" value="1"/>
</dbReference>
<dbReference type="CDD" id="cd00093">
    <property type="entry name" value="HTH_XRE"/>
    <property type="match status" value="1"/>
</dbReference>
<gene>
    <name evidence="5" type="ORF">IAA97_01190</name>
</gene>
<reference evidence="5" key="2">
    <citation type="journal article" date="2021" name="PeerJ">
        <title>Extensive microbial diversity within the chicken gut microbiome revealed by metagenomics and culture.</title>
        <authorList>
            <person name="Gilroy R."/>
            <person name="Ravi A."/>
            <person name="Getino M."/>
            <person name="Pursley I."/>
            <person name="Horton D.L."/>
            <person name="Alikhan N.F."/>
            <person name="Baker D."/>
            <person name="Gharbi K."/>
            <person name="Hall N."/>
            <person name="Watson M."/>
            <person name="Adriaenssens E.M."/>
            <person name="Foster-Nyarko E."/>
            <person name="Jarju S."/>
            <person name="Secka A."/>
            <person name="Antonio M."/>
            <person name="Oren A."/>
            <person name="Chaudhuri R.R."/>
            <person name="La Ragione R."/>
            <person name="Hildebrand F."/>
            <person name="Pallen M.J."/>
        </authorList>
    </citation>
    <scope>NUCLEOTIDE SEQUENCE</scope>
    <source>
        <strain evidence="5">7293</strain>
    </source>
</reference>
<evidence type="ECO:0000256" key="1">
    <source>
        <dbReference type="ARBA" id="ARBA00023015"/>
    </source>
</evidence>
<dbReference type="InterPro" id="IPR050807">
    <property type="entry name" value="TransReg_Diox_bact_type"/>
</dbReference>
<evidence type="ECO:0000259" key="4">
    <source>
        <dbReference type="PROSITE" id="PS50943"/>
    </source>
</evidence>
<dbReference type="Proteomes" id="UP000823615">
    <property type="component" value="Unassembled WGS sequence"/>
</dbReference>
<proteinExistence type="predicted"/>
<dbReference type="GO" id="GO:0005829">
    <property type="term" value="C:cytosol"/>
    <property type="evidence" value="ECO:0007669"/>
    <property type="project" value="TreeGrafter"/>
</dbReference>
<dbReference type="InterPro" id="IPR010982">
    <property type="entry name" value="Lambda_DNA-bd_dom_sf"/>
</dbReference>